<dbReference type="PROSITE" id="PS50089">
    <property type="entry name" value="ZF_RING_2"/>
    <property type="match status" value="1"/>
</dbReference>
<feature type="region of interest" description="Disordered" evidence="13">
    <location>
        <begin position="64"/>
        <end position="127"/>
    </location>
</feature>
<keyword evidence="10" id="KW-1133">Transmembrane helix</keyword>
<evidence type="ECO:0000256" key="13">
    <source>
        <dbReference type="SAM" id="MobiDB-lite"/>
    </source>
</evidence>
<dbReference type="InterPro" id="IPR001841">
    <property type="entry name" value="Znf_RING"/>
</dbReference>
<evidence type="ECO:0000256" key="7">
    <source>
        <dbReference type="ARBA" id="ARBA00022771"/>
    </source>
</evidence>
<evidence type="ECO:0000259" key="14">
    <source>
        <dbReference type="PROSITE" id="PS50089"/>
    </source>
</evidence>
<accession>A0ABN9R220</accession>
<dbReference type="InterPro" id="IPR013083">
    <property type="entry name" value="Znf_RING/FYVE/PHD"/>
</dbReference>
<protein>
    <recommendedName>
        <fullName evidence="3">RING-type E3 ubiquitin transferase</fullName>
        <ecNumber evidence="3">2.3.2.27</ecNumber>
    </recommendedName>
</protein>
<keyword evidence="9" id="KW-0862">Zinc</keyword>
<comment type="subcellular location">
    <subcellularLocation>
        <location evidence="2">Membrane</location>
        <topology evidence="2">Multi-pass membrane protein</topology>
    </subcellularLocation>
</comment>
<keyword evidence="5" id="KW-0812">Transmembrane</keyword>
<evidence type="ECO:0000256" key="10">
    <source>
        <dbReference type="ARBA" id="ARBA00022989"/>
    </source>
</evidence>
<dbReference type="PANTHER" id="PTHR45977">
    <property type="entry name" value="TARGET OF ERK KINASE MPK-1"/>
    <property type="match status" value="1"/>
</dbReference>
<evidence type="ECO:0000256" key="11">
    <source>
        <dbReference type="ARBA" id="ARBA00023136"/>
    </source>
</evidence>
<proteinExistence type="predicted"/>
<keyword evidence="7 12" id="KW-0863">Zinc-finger</keyword>
<comment type="caution">
    <text evidence="15">The sequence shown here is derived from an EMBL/GenBank/DDBJ whole genome shotgun (WGS) entry which is preliminary data.</text>
</comment>
<keyword evidence="11" id="KW-0472">Membrane</keyword>
<comment type="catalytic activity">
    <reaction evidence="1">
        <text>S-ubiquitinyl-[E2 ubiquitin-conjugating enzyme]-L-cysteine + [acceptor protein]-L-lysine = [E2 ubiquitin-conjugating enzyme]-L-cysteine + N(6)-ubiquitinyl-[acceptor protein]-L-lysine.</text>
        <dbReference type="EC" id="2.3.2.27"/>
    </reaction>
</comment>
<reference evidence="15" key="1">
    <citation type="submission" date="2023-10" db="EMBL/GenBank/DDBJ databases">
        <authorList>
            <person name="Chen Y."/>
            <person name="Shah S."/>
            <person name="Dougan E. K."/>
            <person name="Thang M."/>
            <person name="Chan C."/>
        </authorList>
    </citation>
    <scope>NUCLEOTIDE SEQUENCE [LARGE SCALE GENOMIC DNA]</scope>
</reference>
<feature type="compositionally biased region" description="Acidic residues" evidence="13">
    <location>
        <begin position="71"/>
        <end position="80"/>
    </location>
</feature>
<dbReference type="SMART" id="SM00184">
    <property type="entry name" value="RING"/>
    <property type="match status" value="1"/>
</dbReference>
<evidence type="ECO:0000256" key="6">
    <source>
        <dbReference type="ARBA" id="ARBA00022723"/>
    </source>
</evidence>
<keyword evidence="8" id="KW-0833">Ubl conjugation pathway</keyword>
<dbReference type="Pfam" id="PF13639">
    <property type="entry name" value="zf-RING_2"/>
    <property type="match status" value="1"/>
</dbReference>
<name>A0ABN9R220_9DINO</name>
<dbReference type="Gene3D" id="3.30.40.10">
    <property type="entry name" value="Zinc/RING finger domain, C3HC4 (zinc finger)"/>
    <property type="match status" value="1"/>
</dbReference>
<dbReference type="EMBL" id="CAUYUJ010005117">
    <property type="protein sequence ID" value="CAK0812362.1"/>
    <property type="molecule type" value="Genomic_DNA"/>
</dbReference>
<dbReference type="Proteomes" id="UP001189429">
    <property type="component" value="Unassembled WGS sequence"/>
</dbReference>
<evidence type="ECO:0000256" key="2">
    <source>
        <dbReference type="ARBA" id="ARBA00004141"/>
    </source>
</evidence>
<keyword evidence="6" id="KW-0479">Metal-binding</keyword>
<dbReference type="PANTHER" id="PTHR45977:SF4">
    <property type="entry name" value="RING-TYPE DOMAIN-CONTAINING PROTEIN"/>
    <property type="match status" value="1"/>
</dbReference>
<evidence type="ECO:0000256" key="5">
    <source>
        <dbReference type="ARBA" id="ARBA00022692"/>
    </source>
</evidence>
<feature type="compositionally biased region" description="Basic and acidic residues" evidence="13">
    <location>
        <begin position="85"/>
        <end position="127"/>
    </location>
</feature>
<evidence type="ECO:0000256" key="8">
    <source>
        <dbReference type="ARBA" id="ARBA00022786"/>
    </source>
</evidence>
<keyword evidence="4" id="KW-0808">Transferase</keyword>
<evidence type="ECO:0000313" key="15">
    <source>
        <dbReference type="EMBL" id="CAK0812362.1"/>
    </source>
</evidence>
<dbReference type="SUPFAM" id="SSF57850">
    <property type="entry name" value="RING/U-box"/>
    <property type="match status" value="1"/>
</dbReference>
<feature type="non-terminal residue" evidence="15">
    <location>
        <position position="1"/>
    </location>
</feature>
<evidence type="ECO:0000256" key="9">
    <source>
        <dbReference type="ARBA" id="ARBA00022833"/>
    </source>
</evidence>
<evidence type="ECO:0000313" key="16">
    <source>
        <dbReference type="Proteomes" id="UP001189429"/>
    </source>
</evidence>
<evidence type="ECO:0000256" key="4">
    <source>
        <dbReference type="ARBA" id="ARBA00022679"/>
    </source>
</evidence>
<evidence type="ECO:0000256" key="3">
    <source>
        <dbReference type="ARBA" id="ARBA00012483"/>
    </source>
</evidence>
<keyword evidence="16" id="KW-1185">Reference proteome</keyword>
<feature type="non-terminal residue" evidence="15">
    <location>
        <position position="127"/>
    </location>
</feature>
<sequence>GAAGAEQIEAPGGNAQCAICLTVVEKGTLYTELACRHGFHPACISRWLMQNESCPTCEKAIPVSASHAEPAEEAEQDYEAGADGVNRDDSAKQPEQEARRGSYGEDGWREEAPPVRGAADPRMRSEE</sequence>
<organism evidence="15 16">
    <name type="scientific">Prorocentrum cordatum</name>
    <dbReference type="NCBI Taxonomy" id="2364126"/>
    <lineage>
        <taxon>Eukaryota</taxon>
        <taxon>Sar</taxon>
        <taxon>Alveolata</taxon>
        <taxon>Dinophyceae</taxon>
        <taxon>Prorocentrales</taxon>
        <taxon>Prorocentraceae</taxon>
        <taxon>Prorocentrum</taxon>
    </lineage>
</organism>
<dbReference type="EC" id="2.3.2.27" evidence="3"/>
<gene>
    <name evidence="15" type="ORF">PCOR1329_LOCUS16665</name>
</gene>
<evidence type="ECO:0000256" key="12">
    <source>
        <dbReference type="PROSITE-ProRule" id="PRU00175"/>
    </source>
</evidence>
<evidence type="ECO:0000256" key="1">
    <source>
        <dbReference type="ARBA" id="ARBA00000900"/>
    </source>
</evidence>
<feature type="domain" description="RING-type" evidence="14">
    <location>
        <begin position="17"/>
        <end position="58"/>
    </location>
</feature>